<evidence type="ECO:0000313" key="3">
    <source>
        <dbReference type="Proteomes" id="UP000238430"/>
    </source>
</evidence>
<keyword evidence="1" id="KW-0812">Transmembrane</keyword>
<proteinExistence type="predicted"/>
<dbReference type="AlphaFoldDB" id="A0A2T1N6J0"/>
<name>A0A2T1N6J0_9FLAO</name>
<evidence type="ECO:0000313" key="2">
    <source>
        <dbReference type="EMBL" id="PSG87090.1"/>
    </source>
</evidence>
<dbReference type="Proteomes" id="UP000238430">
    <property type="component" value="Unassembled WGS sequence"/>
</dbReference>
<dbReference type="EMBL" id="PXOT01000027">
    <property type="protein sequence ID" value="PSG87090.1"/>
    <property type="molecule type" value="Genomic_DNA"/>
</dbReference>
<reference evidence="2 3" key="1">
    <citation type="submission" date="2018-03" db="EMBL/GenBank/DDBJ databases">
        <title>Mesoflavibacter sp. HG37 and Mesoflavibacter sp. HG96 sp.nov., two marine bacteria isolated from seawater of Western Pacific Ocean.</title>
        <authorList>
            <person name="Cheng H."/>
            <person name="Wu Y.-H."/>
            <person name="Guo L.-L."/>
            <person name="Xu X.-W."/>
        </authorList>
    </citation>
    <scope>NUCLEOTIDE SEQUENCE [LARGE SCALE GENOMIC DNA]</scope>
    <source>
        <strain evidence="2 3">KCTC 42117</strain>
    </source>
</reference>
<evidence type="ECO:0000256" key="1">
    <source>
        <dbReference type="SAM" id="Phobius"/>
    </source>
</evidence>
<keyword evidence="1" id="KW-0472">Membrane</keyword>
<protein>
    <submittedName>
        <fullName evidence="2">FeoB-associated Cys-rich membrane protein</fullName>
    </submittedName>
</protein>
<feature type="transmembrane region" description="Helical" evidence="1">
    <location>
        <begin position="6"/>
        <end position="25"/>
    </location>
</feature>
<keyword evidence="3" id="KW-1185">Reference proteome</keyword>
<organism evidence="2 3">
    <name type="scientific">Mesoflavibacter zeaxanthinifaciens subsp. sabulilitoris</name>
    <dbReference type="NCBI Taxonomy" id="1520893"/>
    <lineage>
        <taxon>Bacteria</taxon>
        <taxon>Pseudomonadati</taxon>
        <taxon>Bacteroidota</taxon>
        <taxon>Flavobacteriia</taxon>
        <taxon>Flavobacteriales</taxon>
        <taxon>Flavobacteriaceae</taxon>
        <taxon>Mesoflavibacter</taxon>
    </lineage>
</organism>
<gene>
    <name evidence="2" type="ORF">C7H61_13350</name>
</gene>
<comment type="caution">
    <text evidence="2">The sequence shown here is derived from an EMBL/GenBank/DDBJ whole genome shotgun (WGS) entry which is preliminary data.</text>
</comment>
<accession>A0A2T1N6J0</accession>
<keyword evidence="1" id="KW-1133">Transmembrane helix</keyword>
<sequence>MNILQNILVFLTFGLAISFLIKKFFYKKKSKKACGTDNCGCS</sequence>